<comment type="caution">
    <text evidence="1">The sequence shown here is derived from an EMBL/GenBank/DDBJ whole genome shotgun (WGS) entry which is preliminary data.</text>
</comment>
<evidence type="ECO:0000313" key="1">
    <source>
        <dbReference type="EMBL" id="KAI3785676.1"/>
    </source>
</evidence>
<keyword evidence="2" id="KW-1185">Reference proteome</keyword>
<organism evidence="1 2">
    <name type="scientific">Smallanthus sonchifolius</name>
    <dbReference type="NCBI Taxonomy" id="185202"/>
    <lineage>
        <taxon>Eukaryota</taxon>
        <taxon>Viridiplantae</taxon>
        <taxon>Streptophyta</taxon>
        <taxon>Embryophyta</taxon>
        <taxon>Tracheophyta</taxon>
        <taxon>Spermatophyta</taxon>
        <taxon>Magnoliopsida</taxon>
        <taxon>eudicotyledons</taxon>
        <taxon>Gunneridae</taxon>
        <taxon>Pentapetalae</taxon>
        <taxon>asterids</taxon>
        <taxon>campanulids</taxon>
        <taxon>Asterales</taxon>
        <taxon>Asteraceae</taxon>
        <taxon>Asteroideae</taxon>
        <taxon>Heliantheae alliance</taxon>
        <taxon>Millerieae</taxon>
        <taxon>Smallanthus</taxon>
    </lineage>
</organism>
<dbReference type="EMBL" id="CM042031">
    <property type="protein sequence ID" value="KAI3785676.1"/>
    <property type="molecule type" value="Genomic_DNA"/>
</dbReference>
<proteinExistence type="predicted"/>
<name>A0ACB9GR46_9ASTR</name>
<evidence type="ECO:0000313" key="2">
    <source>
        <dbReference type="Proteomes" id="UP001056120"/>
    </source>
</evidence>
<sequence>METTIKIIRTSIHTFLHHYNYFTAAAILALPFSASILISSSSLLPDSLSVHSRLRQLFDSAGFPPESELFSILKLKLSQSISSSILILPFSLSFLLIAKAFVIQSFNTHNKPRFSVTGIFNSILQTQIWNTLIIISAHATCFWLLFIAFNCLENLHIPSLFFTVAGGIVYSIVMTNALITCNQGLILSGMELSGGFISILKACVMIRGRTSISLSLALPVNMALAGIESLFQFRVIKTYSDSGMSKPTSTMVLEGLFIAYLHSVLIIIDAIIGCVFFKSFKIAYDHNTVDEEAVRIKEDDAKLVKCLAKDLS</sequence>
<gene>
    <name evidence="1" type="ORF">L1987_44800</name>
</gene>
<dbReference type="Proteomes" id="UP001056120">
    <property type="component" value="Linkage Group LG14"/>
</dbReference>
<reference evidence="2" key="1">
    <citation type="journal article" date="2022" name="Mol. Ecol. Resour.">
        <title>The genomes of chicory, endive, great burdock and yacon provide insights into Asteraceae palaeo-polyploidization history and plant inulin production.</title>
        <authorList>
            <person name="Fan W."/>
            <person name="Wang S."/>
            <person name="Wang H."/>
            <person name="Wang A."/>
            <person name="Jiang F."/>
            <person name="Liu H."/>
            <person name="Zhao H."/>
            <person name="Xu D."/>
            <person name="Zhang Y."/>
        </authorList>
    </citation>
    <scope>NUCLEOTIDE SEQUENCE [LARGE SCALE GENOMIC DNA]</scope>
    <source>
        <strain evidence="2">cv. Yunnan</strain>
    </source>
</reference>
<accession>A0ACB9GR46</accession>
<protein>
    <submittedName>
        <fullName evidence="1">Uncharacterized protein</fullName>
    </submittedName>
</protein>
<reference evidence="1 2" key="2">
    <citation type="journal article" date="2022" name="Mol. Ecol. Resour.">
        <title>The genomes of chicory, endive, great burdock and yacon provide insights into Asteraceae paleo-polyploidization history and plant inulin production.</title>
        <authorList>
            <person name="Fan W."/>
            <person name="Wang S."/>
            <person name="Wang H."/>
            <person name="Wang A."/>
            <person name="Jiang F."/>
            <person name="Liu H."/>
            <person name="Zhao H."/>
            <person name="Xu D."/>
            <person name="Zhang Y."/>
        </authorList>
    </citation>
    <scope>NUCLEOTIDE SEQUENCE [LARGE SCALE GENOMIC DNA]</scope>
    <source>
        <strain evidence="2">cv. Yunnan</strain>
        <tissue evidence="1">Leaves</tissue>
    </source>
</reference>